<protein>
    <recommendedName>
        <fullName evidence="3">DUF4258 domain-containing protein</fullName>
    </recommendedName>
</protein>
<dbReference type="eggNOG" id="ENOG5031B2K">
    <property type="taxonomic scope" value="Bacteria"/>
</dbReference>
<keyword evidence="2" id="KW-1185">Reference proteome</keyword>
<evidence type="ECO:0000313" key="1">
    <source>
        <dbReference type="EMBL" id="EFI33377.1"/>
    </source>
</evidence>
<organism evidence="1 2">
    <name type="scientific">Desulfonatronospira thiodismutans ASO3-1</name>
    <dbReference type="NCBI Taxonomy" id="555779"/>
    <lineage>
        <taxon>Bacteria</taxon>
        <taxon>Pseudomonadati</taxon>
        <taxon>Thermodesulfobacteriota</taxon>
        <taxon>Desulfovibrionia</taxon>
        <taxon>Desulfovibrionales</taxon>
        <taxon>Desulfonatronovibrionaceae</taxon>
        <taxon>Desulfonatronospira</taxon>
    </lineage>
</organism>
<evidence type="ECO:0000313" key="2">
    <source>
        <dbReference type="Proteomes" id="UP000005496"/>
    </source>
</evidence>
<dbReference type="Pfam" id="PF14076">
    <property type="entry name" value="DUF4258"/>
    <property type="match status" value="1"/>
</dbReference>
<sequence>MTTKMDDNLIARLVDSGNYQFRKHAAERAAERGIDPLDVKEAILNGKIIEHYPDDPRGYSFLVSGKSREIKYTHIVCGYQDGILWIITVYEPDPEDWHDPYQRRC</sequence>
<gene>
    <name evidence="1" type="ORF">Dthio_PD0707</name>
</gene>
<dbReference type="Proteomes" id="UP000005496">
    <property type="component" value="Unassembled WGS sequence"/>
</dbReference>
<evidence type="ECO:0008006" key="3">
    <source>
        <dbReference type="Google" id="ProtNLM"/>
    </source>
</evidence>
<accession>D6SRR1</accession>
<dbReference type="OrthoDB" id="9791640at2"/>
<dbReference type="InterPro" id="IPR025354">
    <property type="entry name" value="DUF4258"/>
</dbReference>
<reference evidence="1" key="1">
    <citation type="submission" date="2010-05" db="EMBL/GenBank/DDBJ databases">
        <title>The draft genome of Desulfonatronospira thiodismutans ASO3-1.</title>
        <authorList>
            <consortium name="US DOE Joint Genome Institute (JGI-PGF)"/>
            <person name="Lucas S."/>
            <person name="Copeland A."/>
            <person name="Lapidus A."/>
            <person name="Cheng J.-F."/>
            <person name="Bruce D."/>
            <person name="Goodwin L."/>
            <person name="Pitluck S."/>
            <person name="Chertkov O."/>
            <person name="Brettin T."/>
            <person name="Detter J.C."/>
            <person name="Han C."/>
            <person name="Land M.L."/>
            <person name="Hauser L."/>
            <person name="Kyrpides N."/>
            <person name="Mikhailova N."/>
            <person name="Muyzer G."/>
            <person name="Woyke T."/>
        </authorList>
    </citation>
    <scope>NUCLEOTIDE SEQUENCE [LARGE SCALE GENOMIC DNA]</scope>
    <source>
        <strain evidence="1">ASO3-1</strain>
    </source>
</reference>
<name>D6SRR1_9BACT</name>
<comment type="caution">
    <text evidence="1">The sequence shown here is derived from an EMBL/GenBank/DDBJ whole genome shotgun (WGS) entry which is preliminary data.</text>
</comment>
<proteinExistence type="predicted"/>
<dbReference type="EMBL" id="ACJN02000003">
    <property type="protein sequence ID" value="EFI33377.1"/>
    <property type="molecule type" value="Genomic_DNA"/>
</dbReference>
<dbReference type="AlphaFoldDB" id="D6SRR1"/>